<proteinExistence type="inferred from homology"/>
<feature type="binding site" evidence="5">
    <location>
        <begin position="82"/>
        <end position="84"/>
    </location>
    <ligand>
        <name>substrate</name>
    </ligand>
</feature>
<comment type="function">
    <text evidence="5">This enzyme is involved in nucleotide metabolism: it produces dUMP, the immediate precursor of thymidine nucleotides and it decreases the intracellular concentration of dUTP so that uracil cannot be incorporated into DNA.</text>
</comment>
<comment type="similarity">
    <text evidence="1 5">Belongs to the dUTPase family.</text>
</comment>
<dbReference type="InterPro" id="IPR033704">
    <property type="entry name" value="dUTPase_trimeric"/>
</dbReference>
<dbReference type="HAMAP" id="MF_00116">
    <property type="entry name" value="dUTPase_bact"/>
    <property type="match status" value="1"/>
</dbReference>
<evidence type="ECO:0000256" key="4">
    <source>
        <dbReference type="ARBA" id="ARBA00047686"/>
    </source>
</evidence>
<comment type="caution">
    <text evidence="5">Lacks conserved residue(s) required for the propagation of feature annotation.</text>
</comment>
<dbReference type="NCBIfam" id="NF001862">
    <property type="entry name" value="PRK00601.1"/>
    <property type="match status" value="1"/>
</dbReference>
<keyword evidence="3 5" id="KW-0546">Nucleotide metabolism</keyword>
<dbReference type="Proteomes" id="UP001164965">
    <property type="component" value="Chromosome"/>
</dbReference>
<organism evidence="8 9">
    <name type="scientific">Rhodococcus antarcticus</name>
    <dbReference type="NCBI Taxonomy" id="2987751"/>
    <lineage>
        <taxon>Bacteria</taxon>
        <taxon>Bacillati</taxon>
        <taxon>Actinomycetota</taxon>
        <taxon>Actinomycetes</taxon>
        <taxon>Mycobacteriales</taxon>
        <taxon>Nocardiaceae</taxon>
        <taxon>Rhodococcus</taxon>
    </lineage>
</organism>
<evidence type="ECO:0000259" key="7">
    <source>
        <dbReference type="Pfam" id="PF00692"/>
    </source>
</evidence>
<dbReference type="SUPFAM" id="SSF51283">
    <property type="entry name" value="dUTPase-like"/>
    <property type="match status" value="1"/>
</dbReference>
<evidence type="ECO:0000313" key="8">
    <source>
        <dbReference type="EMBL" id="UZJ25904.1"/>
    </source>
</evidence>
<dbReference type="InterPro" id="IPR036157">
    <property type="entry name" value="dUTPase-like_sf"/>
</dbReference>
<keyword evidence="5" id="KW-0460">Magnesium</keyword>
<reference evidence="8" key="1">
    <citation type="submission" date="2022-10" db="EMBL/GenBank/DDBJ databases">
        <title>Rhodococcus sp.75.</title>
        <authorList>
            <person name="Sun M."/>
        </authorList>
    </citation>
    <scope>NUCLEOTIDE SEQUENCE</scope>
    <source>
        <strain evidence="8">75</strain>
    </source>
</reference>
<dbReference type="PANTHER" id="PTHR11241:SF0">
    <property type="entry name" value="DEOXYURIDINE 5'-TRIPHOSPHATE NUCLEOTIDOHYDROLASE"/>
    <property type="match status" value="1"/>
</dbReference>
<evidence type="ECO:0000256" key="3">
    <source>
        <dbReference type="ARBA" id="ARBA00023080"/>
    </source>
</evidence>
<dbReference type="Pfam" id="PF00692">
    <property type="entry name" value="dUTPase"/>
    <property type="match status" value="1"/>
</dbReference>
<feature type="region of interest" description="Disordered" evidence="6">
    <location>
        <begin position="147"/>
        <end position="176"/>
    </location>
</feature>
<dbReference type="InterPro" id="IPR029054">
    <property type="entry name" value="dUTPase-like"/>
</dbReference>
<dbReference type="InterPro" id="IPR008181">
    <property type="entry name" value="dUTPase"/>
</dbReference>
<dbReference type="EMBL" id="CP110615">
    <property type="protein sequence ID" value="UZJ25904.1"/>
    <property type="molecule type" value="Genomic_DNA"/>
</dbReference>
<name>A0ABY6P2N7_9NOCA</name>
<dbReference type="PANTHER" id="PTHR11241">
    <property type="entry name" value="DEOXYURIDINE 5'-TRIPHOSPHATE NUCLEOTIDOHYDROLASE"/>
    <property type="match status" value="1"/>
</dbReference>
<dbReference type="EC" id="3.6.1.23" evidence="5"/>
<sequence>MDPRVVSPVVLPSSARDGLPLDVPVRVLDVELGLPRRAREGDAGLDLLARTDVRLEPGARALVGTGLALALPVGTVGLVHPRSGLAARAGLTVLNAPGTVDSGYRGEVLVCLVNHDSTEAVQVRRGDRIAQLLVQRVEDVRLVPVEELPASERGEQGHGSSGGHTSLVGGVGPGGR</sequence>
<evidence type="ECO:0000256" key="5">
    <source>
        <dbReference type="HAMAP-Rule" id="MF_00116"/>
    </source>
</evidence>
<evidence type="ECO:0000313" key="9">
    <source>
        <dbReference type="Proteomes" id="UP001164965"/>
    </source>
</evidence>
<evidence type="ECO:0000256" key="6">
    <source>
        <dbReference type="SAM" id="MobiDB-lite"/>
    </source>
</evidence>
<comment type="cofactor">
    <cofactor evidence="5">
        <name>Mg(2+)</name>
        <dbReference type="ChEBI" id="CHEBI:18420"/>
    </cofactor>
</comment>
<dbReference type="Gene3D" id="2.70.40.10">
    <property type="match status" value="1"/>
</dbReference>
<feature type="binding site" evidence="5">
    <location>
        <position position="95"/>
    </location>
    <ligand>
        <name>substrate</name>
    </ligand>
</feature>
<accession>A0ABY6P2N7</accession>
<dbReference type="CDD" id="cd07557">
    <property type="entry name" value="trimeric_dUTPase"/>
    <property type="match status" value="1"/>
</dbReference>
<dbReference type="RefSeq" id="WP_265384008.1">
    <property type="nucleotide sequence ID" value="NZ_CP110615.1"/>
</dbReference>
<gene>
    <name evidence="5 8" type="primary">dut</name>
    <name evidence="8" type="ORF">RHODO2019_05575</name>
</gene>
<keyword evidence="5" id="KW-0479">Metal-binding</keyword>
<evidence type="ECO:0000256" key="2">
    <source>
        <dbReference type="ARBA" id="ARBA00022801"/>
    </source>
</evidence>
<dbReference type="NCBIfam" id="TIGR00576">
    <property type="entry name" value="dut"/>
    <property type="match status" value="1"/>
</dbReference>
<evidence type="ECO:0000256" key="1">
    <source>
        <dbReference type="ARBA" id="ARBA00006581"/>
    </source>
</evidence>
<comment type="catalytic activity">
    <reaction evidence="4 5">
        <text>dUTP + H2O = dUMP + diphosphate + H(+)</text>
        <dbReference type="Rhea" id="RHEA:10248"/>
        <dbReference type="ChEBI" id="CHEBI:15377"/>
        <dbReference type="ChEBI" id="CHEBI:15378"/>
        <dbReference type="ChEBI" id="CHEBI:33019"/>
        <dbReference type="ChEBI" id="CHEBI:61555"/>
        <dbReference type="ChEBI" id="CHEBI:246422"/>
        <dbReference type="EC" id="3.6.1.23"/>
    </reaction>
</comment>
<feature type="domain" description="dUTPase-like" evidence="7">
    <location>
        <begin position="34"/>
        <end position="162"/>
    </location>
</feature>
<keyword evidence="9" id="KW-1185">Reference proteome</keyword>
<dbReference type="GO" id="GO:0004170">
    <property type="term" value="F:dUTP diphosphatase activity"/>
    <property type="evidence" value="ECO:0007669"/>
    <property type="project" value="UniProtKB-EC"/>
</dbReference>
<comment type="pathway">
    <text evidence="5">Pyrimidine metabolism; dUMP biosynthesis; dUMP from dCTP (dUTP route): step 2/2.</text>
</comment>
<protein>
    <recommendedName>
        <fullName evidence="5">Deoxyuridine 5'-triphosphate nucleotidohydrolase</fullName>
        <shortName evidence="5">dUTPase</shortName>
        <ecNumber evidence="5">3.6.1.23</ecNumber>
    </recommendedName>
    <alternativeName>
        <fullName evidence="5">dUTP pyrophosphatase</fullName>
    </alternativeName>
</protein>
<feature type="binding site" evidence="5">
    <location>
        <begin position="99"/>
        <end position="101"/>
    </location>
    <ligand>
        <name>substrate</name>
    </ligand>
</feature>
<keyword evidence="2 5" id="KW-0378">Hydrolase</keyword>